<protein>
    <submittedName>
        <fullName evidence="3">Heptosyltransferase-3</fullName>
    </submittedName>
</protein>
<dbReference type="NCBIfam" id="TIGR02201">
    <property type="entry name" value="heptsyl_trn_III"/>
    <property type="match status" value="1"/>
</dbReference>
<dbReference type="RefSeq" id="WP_078790920.1">
    <property type="nucleotide sequence ID" value="NZ_FUWR01000017.1"/>
</dbReference>
<evidence type="ECO:0000313" key="3">
    <source>
        <dbReference type="EMBL" id="SKA10770.1"/>
    </source>
</evidence>
<evidence type="ECO:0000256" key="1">
    <source>
        <dbReference type="ARBA" id="ARBA00022676"/>
    </source>
</evidence>
<dbReference type="CDD" id="cd03789">
    <property type="entry name" value="GT9_LPS_heptosyltransferase"/>
    <property type="match status" value="1"/>
</dbReference>
<dbReference type="GO" id="GO:0008713">
    <property type="term" value="F:ADP-heptose-lipopolysaccharide heptosyltransferase activity"/>
    <property type="evidence" value="ECO:0007669"/>
    <property type="project" value="TreeGrafter"/>
</dbReference>
<evidence type="ECO:0000256" key="2">
    <source>
        <dbReference type="ARBA" id="ARBA00022679"/>
    </source>
</evidence>
<dbReference type="Pfam" id="PF01075">
    <property type="entry name" value="Glyco_transf_9"/>
    <property type="match status" value="1"/>
</dbReference>
<dbReference type="Gene3D" id="3.40.50.2000">
    <property type="entry name" value="Glycogen Phosphorylase B"/>
    <property type="match status" value="2"/>
</dbReference>
<dbReference type="Proteomes" id="UP000190102">
    <property type="component" value="Unassembled WGS sequence"/>
</dbReference>
<keyword evidence="2 3" id="KW-0808">Transferase</keyword>
<dbReference type="PANTHER" id="PTHR30160:SF1">
    <property type="entry name" value="LIPOPOLYSACCHARIDE 1,2-N-ACETYLGLUCOSAMINETRANSFERASE-RELATED"/>
    <property type="match status" value="1"/>
</dbReference>
<dbReference type="AlphaFoldDB" id="A0A1T4R401"/>
<dbReference type="GO" id="GO:0009244">
    <property type="term" value="P:lipopolysaccharide core region biosynthetic process"/>
    <property type="evidence" value="ECO:0007669"/>
    <property type="project" value="TreeGrafter"/>
</dbReference>
<name>A0A1T4R401_9BACT</name>
<dbReference type="GO" id="GO:0005829">
    <property type="term" value="C:cytosol"/>
    <property type="evidence" value="ECO:0007669"/>
    <property type="project" value="TreeGrafter"/>
</dbReference>
<dbReference type="EMBL" id="FUWR01000017">
    <property type="protein sequence ID" value="SKA10770.1"/>
    <property type="molecule type" value="Genomic_DNA"/>
</dbReference>
<dbReference type="OrthoDB" id="9760688at2"/>
<dbReference type="STRING" id="115783.SAMN02745119_02676"/>
<keyword evidence="1" id="KW-0328">Glycosyltransferase</keyword>
<accession>A0A1T4R401</accession>
<organism evidence="3 4">
    <name type="scientific">Trichlorobacter thiogenes</name>
    <dbReference type="NCBI Taxonomy" id="115783"/>
    <lineage>
        <taxon>Bacteria</taxon>
        <taxon>Pseudomonadati</taxon>
        <taxon>Thermodesulfobacteriota</taxon>
        <taxon>Desulfuromonadia</taxon>
        <taxon>Geobacterales</taxon>
        <taxon>Geobacteraceae</taxon>
        <taxon>Trichlorobacter</taxon>
    </lineage>
</organism>
<sequence>MICLPASILIVNIRLIGDVILTTPLISLLHSIYPSASIDLLVNRGTGEFLEKDPRVRKVIYSEKWKSSSAGPASSYLAHIFRKYDLALSMNTGDRGAVAILAASRHYRVGYYDATKAVSSAVRRLLFSHPIPFDEDLHVVLRCGQTAKALGLQYERLDVKLFWDESDQAKVMSKLADGNLSGSYLVIHPFARWRYKYWEISRFCEVSDRLARVHGLQPVWTSSPDPEEIALLQTAATGCSIKPLLIPGTLSLNQMACLLKGAALYIGLDTAITHIAASTGVPMVALYGPTELWRWHPWDNEHSQHEPVAFGYRGAIRSGWMVTLQAGCEHYPCIRPHCYGETENPCMMELTADAVCREAAQVLALKADCKDTGYAG</sequence>
<dbReference type="InterPro" id="IPR011916">
    <property type="entry name" value="LipoPS_heptosylTferase-III"/>
</dbReference>
<dbReference type="PANTHER" id="PTHR30160">
    <property type="entry name" value="TETRAACYLDISACCHARIDE 4'-KINASE-RELATED"/>
    <property type="match status" value="1"/>
</dbReference>
<dbReference type="InterPro" id="IPR002201">
    <property type="entry name" value="Glyco_trans_9"/>
</dbReference>
<evidence type="ECO:0000313" key="4">
    <source>
        <dbReference type="Proteomes" id="UP000190102"/>
    </source>
</evidence>
<reference evidence="4" key="1">
    <citation type="submission" date="2017-02" db="EMBL/GenBank/DDBJ databases">
        <authorList>
            <person name="Varghese N."/>
            <person name="Submissions S."/>
        </authorList>
    </citation>
    <scope>NUCLEOTIDE SEQUENCE [LARGE SCALE GENOMIC DNA]</scope>
    <source>
        <strain evidence="4">ATCC BAA-34</strain>
    </source>
</reference>
<proteinExistence type="predicted"/>
<dbReference type="SUPFAM" id="SSF53756">
    <property type="entry name" value="UDP-Glycosyltransferase/glycogen phosphorylase"/>
    <property type="match status" value="1"/>
</dbReference>
<dbReference type="InterPro" id="IPR051199">
    <property type="entry name" value="LPS_LOS_Heptosyltrfase"/>
</dbReference>
<gene>
    <name evidence="3" type="ORF">SAMN02745119_02676</name>
</gene>
<keyword evidence="4" id="KW-1185">Reference proteome</keyword>